<dbReference type="GO" id="GO:0005886">
    <property type="term" value="C:plasma membrane"/>
    <property type="evidence" value="ECO:0007669"/>
    <property type="project" value="InterPro"/>
</dbReference>
<keyword evidence="2" id="KW-0812">Transmembrane</keyword>
<evidence type="ECO:0000256" key="3">
    <source>
        <dbReference type="SAM" id="SignalP"/>
    </source>
</evidence>
<feature type="compositionally biased region" description="Polar residues" evidence="1">
    <location>
        <begin position="880"/>
        <end position="891"/>
    </location>
</feature>
<dbReference type="InterPro" id="IPR039295">
    <property type="entry name" value="MSB2"/>
</dbReference>
<feature type="chain" id="PRO_5041312311" evidence="3">
    <location>
        <begin position="22"/>
        <end position="1643"/>
    </location>
</feature>
<evidence type="ECO:0000256" key="1">
    <source>
        <dbReference type="SAM" id="MobiDB-lite"/>
    </source>
</evidence>
<feature type="region of interest" description="Disordered" evidence="1">
    <location>
        <begin position="52"/>
        <end position="91"/>
    </location>
</feature>
<dbReference type="GO" id="GO:0006972">
    <property type="term" value="P:hyperosmotic response"/>
    <property type="evidence" value="ECO:0007669"/>
    <property type="project" value="TreeGrafter"/>
</dbReference>
<dbReference type="PANTHER" id="PTHR35778">
    <property type="entry name" value="SIGNALING MUCIN HKR1-RELATED"/>
    <property type="match status" value="1"/>
</dbReference>
<dbReference type="EMBL" id="OX365913">
    <property type="protein sequence ID" value="CAI4056382.1"/>
    <property type="molecule type" value="Genomic_DNA"/>
</dbReference>
<feature type="compositionally biased region" description="Polar residues" evidence="1">
    <location>
        <begin position="159"/>
        <end position="175"/>
    </location>
</feature>
<keyword evidence="2" id="KW-1133">Transmembrane helix</keyword>
<sequence length="1643" mass="171216">MVSLNIKKVLLLISLMNAIAAYSNDTSYSYLYSSGIDSTPSYSISAMYATESSNDANGETSNPETTTLAGQYSESGRISTNREQSSTTSQQYTTAAITVGNSDFMSKSTTIATPSSSRVPTSIQATSEASSSLQIHSFDTTLVSKSELSESSSSLSTSDGTTVPRGTNPITTTTFSSSKGEIISTQTSGASRTASLAQVVPESSQLSRMTLTTTTHVSSGEITQTQFFSTISSMISTEDYTIDDFSEFYDSGFTNYPGEELIVEYSSSSPTTIILSSNGETTSTPTSDASHAASVSQVVLGASQLSHIASTATTYSASTTKTQPFNSISSIRSTQASSTTKWETSEDDGSVFTKYPNQELIVDDPSSSTLTRAVSSSMIGQSTPAESNSITISSNLGQNSIVTSISTSSTIPSPSSFTSSPAAVAPSGSAVTSSPAAFASSGSAVTSSPAAFASSGSAYTSSPAAVAPSASAVTSSPAAVASSASAVTSSPAAVAPSASAVTSSPAAVASSGSYFTSSPAAVASSASAITPSPAAFVSSASAYTSSPAAVAPSGSAVTSSPAAVAPSGSAVTSSPAAVASSGSAVTSSPAAVASSASAVTSSPAAVASSTSFYTSSPAAVDSSASSYTSSPAASASSAFSYRSSPAAAASSASAVISSPAAVAPSYTSSTFTYGLSASTQTSSPSSYPPSSSPTTYAPGLSPVRSLSTAVTVTPVISVHTMSSKSTTSSQQVPPTPYKTTLQSRPISSISSDVTFSTTVSVTSIGSFASNRVETTPLSSPTQLSSTYVAESPKSNTPLTQLSSGTEASYIMSSQNIASSSKLTTARQSNIPYVSSMKTSDNGFFSTTLQASPTGSTKMHTFTSSTSTSRHSMPQIAASDVSGSSKDPGSHITSLYHSASSVSSKKYSKETNIVTQSFSETHERLTGSTRTYQSNSQPSISNVKTTVNTQSHVLTTALSKSTKSKAGSTSSSNKLPETITDSRGKLSLTTTKTSHDSSLKTGESNSGVSTKLSTGTISIATQTQAITASTSITAVPFTYATNPYTTSNDYAWLPTAIIVEPTKSDTSTTSFNPSITASLPNVIAPAIAVTEPANHTLITIGFTAGLNYVFLVQNPLSSAQIFNFLPLVLKYPFSDTTSQQEESSTYEMGSSSFVLSYQSGSSTTTLSPESVSSIPIVRKKKKKGGKNSVMSTANLDLPSIGNSSIVVKQIVPMIDSSRSYVIAVAEVYFPTEAISSLQELILDTNSTLYNNPQTSLQTLAGLIDSSVPLGGLTLYGSNNGCSICDSSSSSVSEVSNTNSTKNGGTNKYGALDDFTNSLTDHMPWRITKRFIIYLTCLTAGVLLWLLLALFAFRHRNVLLGRRPSNCIEKTPNNERGLEGVGVSTSRSSSDNHNYNEKKPNTESESFYSMEDDQYIPTGENTVYSATHGLHYTVDEDGDLFYRKSMPNDIDEINENEDSGIDSILRECVYDRHQDTTEVYLNDEESMSSILDVDENGNIRLYDSYSEDDEPNCPHLQEEVIEDYNNSHVYKMQLQGLEIGSYTTEDDPDTENLIANEFSSGSQTCLPSTAYTTPLDTNSIKLHILGHAGSSLQKPDQAFISNHDELEIEDIDDNGSVSDIQVEELDALDEELYKRMSKIVKQQNN</sequence>
<dbReference type="GO" id="GO:0000282">
    <property type="term" value="P:cellular bud site selection"/>
    <property type="evidence" value="ECO:0007669"/>
    <property type="project" value="TreeGrafter"/>
</dbReference>
<feature type="region of interest" description="Disordered" evidence="1">
    <location>
        <begin position="846"/>
        <end position="891"/>
    </location>
</feature>
<gene>
    <name evidence="4" type="primary">SUVC02G5320</name>
    <name evidence="4" type="ORF">SUVC_02G5320</name>
</gene>
<feature type="region of interest" description="Disordered" evidence="1">
    <location>
        <begin position="1367"/>
        <end position="1402"/>
    </location>
</feature>
<feature type="region of interest" description="Disordered" evidence="1">
    <location>
        <begin position="679"/>
        <end position="699"/>
    </location>
</feature>
<protein>
    <submittedName>
        <fullName evidence="4">Uncharacterized protein</fullName>
    </submittedName>
</protein>
<dbReference type="GO" id="GO:0001402">
    <property type="term" value="P:signal transduction involved in filamentous growth"/>
    <property type="evidence" value="ECO:0007669"/>
    <property type="project" value="TreeGrafter"/>
</dbReference>
<feature type="compositionally biased region" description="Low complexity" evidence="1">
    <location>
        <begin position="330"/>
        <end position="340"/>
    </location>
</feature>
<dbReference type="GO" id="GO:0009986">
    <property type="term" value="C:cell surface"/>
    <property type="evidence" value="ECO:0007669"/>
    <property type="project" value="TreeGrafter"/>
</dbReference>
<evidence type="ECO:0000313" key="4">
    <source>
        <dbReference type="EMBL" id="CAI4056382.1"/>
    </source>
</evidence>
<feature type="compositionally biased region" description="Polar residues" evidence="1">
    <location>
        <begin position="52"/>
        <end position="83"/>
    </location>
</feature>
<dbReference type="PANTHER" id="PTHR35778:SF1">
    <property type="entry name" value="SIGNALING MUCIN HKR1-RELATED"/>
    <property type="match status" value="1"/>
</dbReference>
<feature type="region of interest" description="Disordered" evidence="1">
    <location>
        <begin position="917"/>
        <end position="1009"/>
    </location>
</feature>
<feature type="compositionally biased region" description="Low complexity" evidence="1">
    <location>
        <begin position="855"/>
        <end position="868"/>
    </location>
</feature>
<feature type="compositionally biased region" description="Low complexity" evidence="1">
    <location>
        <begin position="953"/>
        <end position="974"/>
    </location>
</feature>
<reference evidence="4" key="1">
    <citation type="submission" date="2022-10" db="EMBL/GenBank/DDBJ databases">
        <authorList>
            <person name="Byrne P K."/>
        </authorList>
    </citation>
    <scope>NUCLEOTIDE SEQUENCE</scope>
    <source>
        <strain evidence="4">CBS7001</strain>
    </source>
</reference>
<feature type="region of interest" description="Disordered" evidence="1">
    <location>
        <begin position="147"/>
        <end position="175"/>
    </location>
</feature>
<dbReference type="Proteomes" id="UP001162090">
    <property type="component" value="Chromosome 2"/>
</dbReference>
<feature type="compositionally biased region" description="Low complexity" evidence="1">
    <location>
        <begin position="720"/>
        <end position="729"/>
    </location>
</feature>
<organism evidence="4 5">
    <name type="scientific">Saccharomyces uvarum</name>
    <name type="common">Yeast</name>
    <name type="synonym">Saccharomyces bayanus var. uvarum</name>
    <dbReference type="NCBI Taxonomy" id="230603"/>
    <lineage>
        <taxon>Eukaryota</taxon>
        <taxon>Fungi</taxon>
        <taxon>Dikarya</taxon>
        <taxon>Ascomycota</taxon>
        <taxon>Saccharomycotina</taxon>
        <taxon>Saccharomycetes</taxon>
        <taxon>Saccharomycetales</taxon>
        <taxon>Saccharomycetaceae</taxon>
        <taxon>Saccharomyces</taxon>
    </lineage>
</organism>
<feature type="compositionally biased region" description="Polar residues" evidence="1">
    <location>
        <begin position="998"/>
        <end position="1009"/>
    </location>
</feature>
<feature type="region of interest" description="Disordered" evidence="1">
    <location>
        <begin position="772"/>
        <end position="801"/>
    </location>
</feature>
<dbReference type="GO" id="GO:0007232">
    <property type="term" value="P:osmosensory signaling pathway via Sho1 osmosensor"/>
    <property type="evidence" value="ECO:0007669"/>
    <property type="project" value="InterPro"/>
</dbReference>
<name>A0AA35NQ16_SACUV</name>
<feature type="region of interest" description="Disordered" evidence="1">
    <location>
        <begin position="109"/>
        <end position="130"/>
    </location>
</feature>
<feature type="compositionally biased region" description="Low complexity" evidence="1">
    <location>
        <begin position="774"/>
        <end position="786"/>
    </location>
</feature>
<keyword evidence="3" id="KW-0732">Signal</keyword>
<proteinExistence type="predicted"/>
<feature type="compositionally biased region" description="Polar residues" evidence="1">
    <location>
        <begin position="1381"/>
        <end position="1391"/>
    </location>
</feature>
<accession>A0AA35NQ16</accession>
<dbReference type="GO" id="GO:0005034">
    <property type="term" value="F:osmosensor activity"/>
    <property type="evidence" value="ECO:0007669"/>
    <property type="project" value="InterPro"/>
</dbReference>
<feature type="region of interest" description="Disordered" evidence="1">
    <location>
        <begin position="720"/>
        <end position="743"/>
    </location>
</feature>
<evidence type="ECO:0000313" key="5">
    <source>
        <dbReference type="Proteomes" id="UP001162090"/>
    </source>
</evidence>
<dbReference type="GO" id="GO:0005576">
    <property type="term" value="C:extracellular region"/>
    <property type="evidence" value="ECO:0007669"/>
    <property type="project" value="TreeGrafter"/>
</dbReference>
<keyword evidence="2" id="KW-0472">Membrane</keyword>
<dbReference type="GO" id="GO:0030427">
    <property type="term" value="C:site of polarized growth"/>
    <property type="evidence" value="ECO:0007669"/>
    <property type="project" value="TreeGrafter"/>
</dbReference>
<feature type="region of interest" description="Disordered" evidence="1">
    <location>
        <begin position="330"/>
        <end position="350"/>
    </location>
</feature>
<feature type="compositionally biased region" description="Low complexity" evidence="1">
    <location>
        <begin position="147"/>
        <end position="158"/>
    </location>
</feature>
<feature type="compositionally biased region" description="Polar residues" evidence="1">
    <location>
        <begin position="925"/>
        <end position="952"/>
    </location>
</feature>
<feature type="compositionally biased region" description="Polar residues" evidence="1">
    <location>
        <begin position="792"/>
        <end position="801"/>
    </location>
</feature>
<dbReference type="GO" id="GO:0031505">
    <property type="term" value="P:fungal-type cell wall organization"/>
    <property type="evidence" value="ECO:0007669"/>
    <property type="project" value="TreeGrafter"/>
</dbReference>
<feature type="transmembrane region" description="Helical" evidence="2">
    <location>
        <begin position="1329"/>
        <end position="1351"/>
    </location>
</feature>
<evidence type="ECO:0000256" key="2">
    <source>
        <dbReference type="SAM" id="Phobius"/>
    </source>
</evidence>
<feature type="signal peptide" evidence="3">
    <location>
        <begin position="1"/>
        <end position="21"/>
    </location>
</feature>